<proteinExistence type="predicted"/>
<sequence>MTHLRLSGLPFERQREHLEAILLADPLVSEALQRADRLDLPDWWIVSGALYNTVWNHLTGKPSGYGIKDVDLFYFDRSDLSWEAEDVVIRKGAELFAGLSHPVEIRNQARVHLWFEKHFGYPRKPLASCAESIGHFAARTHAVGVRLEAAGGLEVCAPFGLDDIFSLRMVPNRALDNRATYETKSTRAMAMWPELAVEAW</sequence>
<evidence type="ECO:0008006" key="3">
    <source>
        <dbReference type="Google" id="ProtNLM"/>
    </source>
</evidence>
<protein>
    <recommendedName>
        <fullName evidence="3">Nucleotidyltransferase-like protein</fullName>
    </recommendedName>
</protein>
<organism evidence="1 2">
    <name type="scientific">Pseudaminobacter salicylatoxidans</name>
    <dbReference type="NCBI Taxonomy" id="93369"/>
    <lineage>
        <taxon>Bacteria</taxon>
        <taxon>Pseudomonadati</taxon>
        <taxon>Pseudomonadota</taxon>
        <taxon>Alphaproteobacteria</taxon>
        <taxon>Hyphomicrobiales</taxon>
        <taxon>Phyllobacteriaceae</taxon>
        <taxon>Pseudaminobacter</taxon>
    </lineage>
</organism>
<reference evidence="1 2" key="1">
    <citation type="submission" date="2018-05" db="EMBL/GenBank/DDBJ databases">
        <title>Genomic Encyclopedia of Type Strains, Phase IV (KMG-IV): sequencing the most valuable type-strain genomes for metagenomic binning, comparative biology and taxonomic classification.</title>
        <authorList>
            <person name="Goeker M."/>
        </authorList>
    </citation>
    <scope>NUCLEOTIDE SEQUENCE [LARGE SCALE GENOMIC DNA]</scope>
    <source>
        <strain evidence="1 2">DSM 6986</strain>
    </source>
</reference>
<gene>
    <name evidence="1" type="ORF">C7441_113152</name>
</gene>
<accession>A0A316BZE3</accession>
<dbReference type="AlphaFoldDB" id="A0A316BZE3"/>
<keyword evidence="2" id="KW-1185">Reference proteome</keyword>
<dbReference type="PANTHER" id="PTHR39166">
    <property type="entry name" value="BLL1166 PROTEIN"/>
    <property type="match status" value="1"/>
</dbReference>
<dbReference type="Proteomes" id="UP000245396">
    <property type="component" value="Unassembled WGS sequence"/>
</dbReference>
<dbReference type="STRING" id="1192868.GCA_000304395_04385"/>
<dbReference type="Pfam" id="PF06042">
    <property type="entry name" value="NTP_transf_6"/>
    <property type="match status" value="1"/>
</dbReference>
<evidence type="ECO:0000313" key="2">
    <source>
        <dbReference type="Proteomes" id="UP000245396"/>
    </source>
</evidence>
<dbReference type="EMBL" id="QGGG01000013">
    <property type="protein sequence ID" value="PWJ80225.1"/>
    <property type="molecule type" value="Genomic_DNA"/>
</dbReference>
<dbReference type="PANTHER" id="PTHR39166:SF1">
    <property type="entry name" value="BLL1166 PROTEIN"/>
    <property type="match status" value="1"/>
</dbReference>
<evidence type="ECO:0000313" key="1">
    <source>
        <dbReference type="EMBL" id="PWJ80225.1"/>
    </source>
</evidence>
<dbReference type="OrthoDB" id="9805247at2"/>
<dbReference type="InterPro" id="IPR009267">
    <property type="entry name" value="NTP_transf_6"/>
</dbReference>
<dbReference type="RefSeq" id="WP_109614032.1">
    <property type="nucleotide sequence ID" value="NZ_QGGG01000013.1"/>
</dbReference>
<comment type="caution">
    <text evidence="1">The sequence shown here is derived from an EMBL/GenBank/DDBJ whole genome shotgun (WGS) entry which is preliminary data.</text>
</comment>
<name>A0A316BZE3_PSESE</name>